<keyword evidence="2" id="KW-1185">Reference proteome</keyword>
<sequence length="846" mass="94114">MTNRWIQSVLGALFMGLFFSVSVAESIPPTMLPVASNASLEGYFVSRWGEYLLWSEKTHNGRYELNCKFLNKDLHLDDAIWYDPREKSNSGEIAKAFMPSSSSLYYSLNLSRSPNVLDRDAHQDLMNFSVFPYLNARYYRENLRESDGVWYANWAPNVFFGERPRTPRPLGRKPADMSLAAWLRENDGPDDVDADEGDWVFSWIAFLKEAFGHGSDFSADLAFGLPKVVSKNNWTLESIKGYRGVESDMVFVPSAEGLLHAFVLDGKEHAFRGVWSFMPPPSFLWSFYHEFLERQGRETYPRLPLLSGPFVVGDVEDLSGKWHRVLIGTTGPGLDLGVQERPRSFADYGAQEVSFLEQEEEPVDKGLSAGLYALDVSDVDSPGLLWSVVNDAWHSADLARLGRLSLFGGLASREEPSLYLYRDGSVPSFLAVDWEDDAAEADQWRSFEKGAGGEVSPPGAGAYRALSHLLSQPVLGYVDGKDGKRTWSLILGSGSAAGALPSGWSRLSEARKEVYRKELCPVFFDVDPLSGAIADRHDLEEPVLRGDSSMVDRFVVIRPPAKDVQGNYVVDATSRGVQAEITPKMDSMLIHVANSAFYYYEFAEKQLIRIFYFKNEKKNNRSTFFSLFNPDVAYFSLNGQVERWVASVLSDFTCSTVDGIDVAQGNTGKYVLSLFNLDRALSARGSGDHCIKLGSSDRLDNDNHPSVTNLTLEGESIGWFFPLYLNKHGEWMKPLSSPVFYGGNILFTTTYGSGSALFVMPFDVSKATSAGNNTGLSEFFPEWGEGVTYFESDKKFLKGFSVRDGVVYIPTTEGVIAADLGGVLPLSDSGEGEGAGEKVRYWRITR</sequence>
<accession>A0A9Q7AKM2</accession>
<dbReference type="AlphaFoldDB" id="A0A9Q7AKM2"/>
<evidence type="ECO:0000313" key="2">
    <source>
        <dbReference type="Proteomes" id="UP000671879"/>
    </source>
</evidence>
<dbReference type="EMBL" id="CP072943">
    <property type="protein sequence ID" value="QTX31258.1"/>
    <property type="molecule type" value="Genomic_DNA"/>
</dbReference>
<protein>
    <submittedName>
        <fullName evidence="1">Uncharacterized protein</fullName>
    </submittedName>
</protein>
<dbReference type="RefSeq" id="WP_274372405.1">
    <property type="nucleotide sequence ID" value="NZ_CP072943.1"/>
</dbReference>
<gene>
    <name evidence="1" type="ORF">KAR29_07565</name>
</gene>
<proteinExistence type="predicted"/>
<dbReference type="KEGG" id="aram:KAR29_07565"/>
<reference evidence="2" key="1">
    <citation type="submission" date="2021-04" db="EMBL/GenBank/DDBJ databases">
        <title>A novel Synergistetes isolate from a pyrite-forming mixed culture.</title>
        <authorList>
            <person name="Bunk B."/>
            <person name="Sproer C."/>
            <person name="Spring S."/>
            <person name="Pester M."/>
        </authorList>
    </citation>
    <scope>NUCLEOTIDE SEQUENCE [LARGE SCALE GENOMIC DNA]</scope>
    <source>
        <strain evidence="2">J.5.4.2-T.3.5.2</strain>
    </source>
</reference>
<evidence type="ECO:0000313" key="1">
    <source>
        <dbReference type="EMBL" id="QTX31258.1"/>
    </source>
</evidence>
<organism evidence="1 2">
    <name type="scientific">Aminithiophilus ramosus</name>
    <dbReference type="NCBI Taxonomy" id="3029084"/>
    <lineage>
        <taxon>Bacteria</taxon>
        <taxon>Thermotogati</taxon>
        <taxon>Synergistota</taxon>
        <taxon>Synergistia</taxon>
        <taxon>Synergistales</taxon>
        <taxon>Aminithiophilaceae</taxon>
        <taxon>Aminithiophilus</taxon>
    </lineage>
</organism>
<dbReference type="Proteomes" id="UP000671879">
    <property type="component" value="Chromosome"/>
</dbReference>
<name>A0A9Q7AKM2_9BACT</name>